<accession>A0A843UIB9</accession>
<dbReference type="Proteomes" id="UP000652761">
    <property type="component" value="Unassembled WGS sequence"/>
</dbReference>
<sequence length="132" mass="14180">MGGPHFLLPLKPPVSRLAWVISMWGNRAVNRSATSLPRGAPPEPTTSSDDRSCFATKSDFTITMISDGKTGMNVTRYLSTTCSMAAKSNRSISTDVSPSAVIRSSIVNPKTWNRGTVNRITGGLCGSSWVFL</sequence>
<gene>
    <name evidence="2" type="ORF">Taro_018267</name>
</gene>
<organism evidence="2 3">
    <name type="scientific">Colocasia esculenta</name>
    <name type="common">Wild taro</name>
    <name type="synonym">Arum esculentum</name>
    <dbReference type="NCBI Taxonomy" id="4460"/>
    <lineage>
        <taxon>Eukaryota</taxon>
        <taxon>Viridiplantae</taxon>
        <taxon>Streptophyta</taxon>
        <taxon>Embryophyta</taxon>
        <taxon>Tracheophyta</taxon>
        <taxon>Spermatophyta</taxon>
        <taxon>Magnoliopsida</taxon>
        <taxon>Liliopsida</taxon>
        <taxon>Araceae</taxon>
        <taxon>Aroideae</taxon>
        <taxon>Colocasieae</taxon>
        <taxon>Colocasia</taxon>
    </lineage>
</organism>
<feature type="region of interest" description="Disordered" evidence="1">
    <location>
        <begin position="32"/>
        <end position="51"/>
    </location>
</feature>
<dbReference type="AlphaFoldDB" id="A0A843UIB9"/>
<reference evidence="2" key="1">
    <citation type="submission" date="2017-07" db="EMBL/GenBank/DDBJ databases">
        <title>Taro Niue Genome Assembly and Annotation.</title>
        <authorList>
            <person name="Atibalentja N."/>
            <person name="Keating K."/>
            <person name="Fields C.J."/>
        </authorList>
    </citation>
    <scope>NUCLEOTIDE SEQUENCE</scope>
    <source>
        <strain evidence="2">Niue_2</strain>
        <tissue evidence="2">Leaf</tissue>
    </source>
</reference>
<protein>
    <submittedName>
        <fullName evidence="2">Uncharacterized protein</fullName>
    </submittedName>
</protein>
<keyword evidence="3" id="KW-1185">Reference proteome</keyword>
<comment type="caution">
    <text evidence="2">The sequence shown here is derived from an EMBL/GenBank/DDBJ whole genome shotgun (WGS) entry which is preliminary data.</text>
</comment>
<evidence type="ECO:0000313" key="3">
    <source>
        <dbReference type="Proteomes" id="UP000652761"/>
    </source>
</evidence>
<evidence type="ECO:0000313" key="2">
    <source>
        <dbReference type="EMBL" id="MQL85762.1"/>
    </source>
</evidence>
<evidence type="ECO:0000256" key="1">
    <source>
        <dbReference type="SAM" id="MobiDB-lite"/>
    </source>
</evidence>
<name>A0A843UIB9_COLES</name>
<proteinExistence type="predicted"/>
<dbReference type="EMBL" id="NMUH01000848">
    <property type="protein sequence ID" value="MQL85762.1"/>
    <property type="molecule type" value="Genomic_DNA"/>
</dbReference>